<proteinExistence type="inferred from homology"/>
<sequence>MKFHISPRAYAKVLLHTSKYPHKAVNGVLLGDETLQDGEVYVLDAVPLFHICLGLAPMLEVALARVDIYCKESGLQIVGYYQANEHINDNSPNVICYKIAEKICDQFNNAFILMVDNTKLSVPCEEIACKCYVVQDNKWKQSDKDLLLDGGEDTLSLTTDLLDGKAYQSLIDFDNHLDDITQDWLNKDINRLVDLSLAT</sequence>
<protein>
    <recommendedName>
        <fullName evidence="2">MPN domain-containing protein</fullName>
    </recommendedName>
</protein>
<feature type="domain" description="MPN" evidence="2">
    <location>
        <begin position="3"/>
        <end position="138"/>
    </location>
</feature>
<dbReference type="CDD" id="cd08060">
    <property type="entry name" value="MPN_UPF0172"/>
    <property type="match status" value="1"/>
</dbReference>
<gene>
    <name evidence="3" type="ORF">PLOB_00011473</name>
</gene>
<evidence type="ECO:0000313" key="3">
    <source>
        <dbReference type="EMBL" id="CAH3170980.1"/>
    </source>
</evidence>
<evidence type="ECO:0000256" key="1">
    <source>
        <dbReference type="ARBA" id="ARBA00007461"/>
    </source>
</evidence>
<dbReference type="PANTHER" id="PTHR12941:SF10">
    <property type="entry name" value="ER MEMBRANE PROTEIN COMPLEX SUBUNIT 8_9 HOMOLOG"/>
    <property type="match status" value="1"/>
</dbReference>
<dbReference type="PANTHER" id="PTHR12941">
    <property type="entry name" value="ER MEMBRANE PROTEIN COMPLEX"/>
    <property type="match status" value="1"/>
</dbReference>
<dbReference type="InterPro" id="IPR037518">
    <property type="entry name" value="MPN"/>
</dbReference>
<dbReference type="Proteomes" id="UP001159405">
    <property type="component" value="Unassembled WGS sequence"/>
</dbReference>
<comment type="caution">
    <text evidence="3">The sequence shown here is derived from an EMBL/GenBank/DDBJ whole genome shotgun (WGS) entry which is preliminary data.</text>
</comment>
<dbReference type="PROSITE" id="PS50249">
    <property type="entry name" value="MPN"/>
    <property type="match status" value="1"/>
</dbReference>
<dbReference type="InterPro" id="IPR005366">
    <property type="entry name" value="EMC8/9"/>
</dbReference>
<accession>A0ABN8QW17</accession>
<evidence type="ECO:0000259" key="2">
    <source>
        <dbReference type="PROSITE" id="PS50249"/>
    </source>
</evidence>
<comment type="similarity">
    <text evidence="1">Belongs to the EMC8/EMC9 family.</text>
</comment>
<name>A0ABN8QW17_9CNID</name>
<organism evidence="3 4">
    <name type="scientific">Porites lobata</name>
    <dbReference type="NCBI Taxonomy" id="104759"/>
    <lineage>
        <taxon>Eukaryota</taxon>
        <taxon>Metazoa</taxon>
        <taxon>Cnidaria</taxon>
        <taxon>Anthozoa</taxon>
        <taxon>Hexacorallia</taxon>
        <taxon>Scleractinia</taxon>
        <taxon>Fungiina</taxon>
        <taxon>Poritidae</taxon>
        <taxon>Porites</taxon>
    </lineage>
</organism>
<keyword evidence="4" id="KW-1185">Reference proteome</keyword>
<evidence type="ECO:0000313" key="4">
    <source>
        <dbReference type="Proteomes" id="UP001159405"/>
    </source>
</evidence>
<reference evidence="3 4" key="1">
    <citation type="submission" date="2022-05" db="EMBL/GenBank/DDBJ databases">
        <authorList>
            <consortium name="Genoscope - CEA"/>
            <person name="William W."/>
        </authorList>
    </citation>
    <scope>NUCLEOTIDE SEQUENCE [LARGE SCALE GENOMIC DNA]</scope>
</reference>
<dbReference type="EMBL" id="CALNXK010000160">
    <property type="protein sequence ID" value="CAH3170980.1"/>
    <property type="molecule type" value="Genomic_DNA"/>
</dbReference>
<dbReference type="Pfam" id="PF03665">
    <property type="entry name" value="UPF0172"/>
    <property type="match status" value="1"/>
</dbReference>